<sequence>MSRTIAITSGKGGTGKTTLAVSLAAQLAALGHRTCIFDADLGTANVNIMLGINPQADIGDVVKGSAAVRDIIIQDPAGIDIIPGSSGVEEVANLGAKRLASLVTSFDAAGAYDFYLFDTGAGISRRVLAFCLAAAEVVLVITDEPTSLTDAYALLKVLTKHQYGGRIRVVINRCPDLEAAKKVYRRFRVAVDFYLGLPLEPLGVLFQDRAVPASMQQQRPFIELFPKSKAADCIRLMARRLSDGGREPATAESIVAFWNHYASFCRLPLELAARGAKEEAHRGEEVVAERQIYLLDLEAFAAENSNE</sequence>
<dbReference type="InterPro" id="IPR025501">
    <property type="entry name" value="MinD_FleN"/>
</dbReference>
<gene>
    <name evidence="5" type="ordered locus">DaAHT2_0241</name>
</gene>
<feature type="domain" description="CobQ/CobB/MinD/ParA nucleotide binding" evidence="4">
    <location>
        <begin position="5"/>
        <end position="216"/>
    </location>
</feature>
<accession>D6Z6J3</accession>
<dbReference type="Proteomes" id="UP000001508">
    <property type="component" value="Chromosome"/>
</dbReference>
<evidence type="ECO:0000259" key="4">
    <source>
        <dbReference type="Pfam" id="PF01656"/>
    </source>
</evidence>
<dbReference type="SUPFAM" id="SSF52540">
    <property type="entry name" value="P-loop containing nucleoside triphosphate hydrolases"/>
    <property type="match status" value="1"/>
</dbReference>
<dbReference type="InterPro" id="IPR050625">
    <property type="entry name" value="ParA/MinD_ATPase"/>
</dbReference>
<dbReference type="Pfam" id="PF01656">
    <property type="entry name" value="CbiA"/>
    <property type="match status" value="1"/>
</dbReference>
<organism evidence="5 6">
    <name type="scientific">Desulfurivibrio alkaliphilus (strain DSM 19089 / UNIQEM U267 / AHT2)</name>
    <dbReference type="NCBI Taxonomy" id="589865"/>
    <lineage>
        <taxon>Bacteria</taxon>
        <taxon>Pseudomonadati</taxon>
        <taxon>Thermodesulfobacteriota</taxon>
        <taxon>Desulfobulbia</taxon>
        <taxon>Desulfobulbales</taxon>
        <taxon>Desulfobulbaceae</taxon>
        <taxon>Desulfurivibrio</taxon>
    </lineage>
</organism>
<dbReference type="PIRSF" id="PIRSF003092">
    <property type="entry name" value="MinD"/>
    <property type="match status" value="1"/>
</dbReference>
<dbReference type="STRING" id="589865.DaAHT2_0241"/>
<dbReference type="PANTHER" id="PTHR43384">
    <property type="entry name" value="SEPTUM SITE-DETERMINING PROTEIN MIND HOMOLOG, CHLOROPLASTIC-RELATED"/>
    <property type="match status" value="1"/>
</dbReference>
<evidence type="ECO:0000313" key="6">
    <source>
        <dbReference type="Proteomes" id="UP000001508"/>
    </source>
</evidence>
<dbReference type="GO" id="GO:0009898">
    <property type="term" value="C:cytoplasmic side of plasma membrane"/>
    <property type="evidence" value="ECO:0007669"/>
    <property type="project" value="TreeGrafter"/>
</dbReference>
<proteinExistence type="predicted"/>
<dbReference type="PANTHER" id="PTHR43384:SF4">
    <property type="entry name" value="CELLULOSE BIOSYNTHESIS PROTEIN BCSQ-RELATED"/>
    <property type="match status" value="1"/>
</dbReference>
<feature type="binding site" evidence="3">
    <location>
        <begin position="11"/>
        <end position="18"/>
    </location>
    <ligand>
        <name>ATP</name>
        <dbReference type="ChEBI" id="CHEBI:30616"/>
    </ligand>
</feature>
<name>D6Z6J3_DESAT</name>
<keyword evidence="2 3" id="KW-0067">ATP-binding</keyword>
<dbReference type="Gene3D" id="3.40.50.300">
    <property type="entry name" value="P-loop containing nucleotide triphosphate hydrolases"/>
    <property type="match status" value="1"/>
</dbReference>
<dbReference type="AlphaFoldDB" id="D6Z6J3"/>
<dbReference type="GO" id="GO:0005524">
    <property type="term" value="F:ATP binding"/>
    <property type="evidence" value="ECO:0007669"/>
    <property type="project" value="UniProtKB-KW"/>
</dbReference>
<dbReference type="KEGG" id="dak:DaAHT2_0241"/>
<dbReference type="RefSeq" id="WP_013162483.1">
    <property type="nucleotide sequence ID" value="NC_014216.1"/>
</dbReference>
<dbReference type="EMBL" id="CP001940">
    <property type="protein sequence ID" value="ADH84952.1"/>
    <property type="molecule type" value="Genomic_DNA"/>
</dbReference>
<dbReference type="HOGENOM" id="CLU_037612_0_0_7"/>
<dbReference type="GO" id="GO:0051782">
    <property type="term" value="P:negative regulation of cell division"/>
    <property type="evidence" value="ECO:0007669"/>
    <property type="project" value="TreeGrafter"/>
</dbReference>
<dbReference type="CDD" id="cd02038">
    <property type="entry name" value="FlhG-like"/>
    <property type="match status" value="1"/>
</dbReference>
<dbReference type="OrthoDB" id="9771288at2"/>
<keyword evidence="6" id="KW-1185">Reference proteome</keyword>
<reference evidence="6" key="1">
    <citation type="submission" date="2010-02" db="EMBL/GenBank/DDBJ databases">
        <title>Complete sequence of Desulfurivibrio alkaliphilus AHT2.</title>
        <authorList>
            <consortium name="US DOE Joint Genome Institute"/>
            <person name="Pitluck S."/>
            <person name="Chertkov O."/>
            <person name="Detter J.C."/>
            <person name="Han C."/>
            <person name="Tapia R."/>
            <person name="Larimer F."/>
            <person name="Land M."/>
            <person name="Hauser L."/>
            <person name="Kyrpides N."/>
            <person name="Mikhailova N."/>
            <person name="Sorokin D.Y."/>
            <person name="Muyzer G."/>
            <person name="Woyke T."/>
        </authorList>
    </citation>
    <scope>NUCLEOTIDE SEQUENCE [LARGE SCALE GENOMIC DNA]</scope>
    <source>
        <strain evidence="6">DSM 19089 / UNIQEM U267 / AHT2</strain>
    </source>
</reference>
<dbReference type="GO" id="GO:0005829">
    <property type="term" value="C:cytosol"/>
    <property type="evidence" value="ECO:0007669"/>
    <property type="project" value="TreeGrafter"/>
</dbReference>
<evidence type="ECO:0000256" key="2">
    <source>
        <dbReference type="ARBA" id="ARBA00022840"/>
    </source>
</evidence>
<dbReference type="InParanoid" id="D6Z6J3"/>
<protein>
    <submittedName>
        <fullName evidence="5">Cobyrinic acid ac-diamide synthase</fullName>
    </submittedName>
</protein>
<dbReference type="GO" id="GO:0016887">
    <property type="term" value="F:ATP hydrolysis activity"/>
    <property type="evidence" value="ECO:0007669"/>
    <property type="project" value="TreeGrafter"/>
</dbReference>
<keyword evidence="1 3" id="KW-0547">Nucleotide-binding</keyword>
<evidence type="ECO:0000256" key="1">
    <source>
        <dbReference type="ARBA" id="ARBA00022741"/>
    </source>
</evidence>
<evidence type="ECO:0000256" key="3">
    <source>
        <dbReference type="PIRSR" id="PIRSR003092-1"/>
    </source>
</evidence>
<dbReference type="InterPro" id="IPR033875">
    <property type="entry name" value="FlhG"/>
</dbReference>
<dbReference type="InterPro" id="IPR002586">
    <property type="entry name" value="CobQ/CobB/MinD/ParA_Nub-bd_dom"/>
</dbReference>
<evidence type="ECO:0000313" key="5">
    <source>
        <dbReference type="EMBL" id="ADH84952.1"/>
    </source>
</evidence>
<dbReference type="FunCoup" id="D6Z6J3">
    <property type="interactions" value="483"/>
</dbReference>
<dbReference type="eggNOG" id="COG0455">
    <property type="taxonomic scope" value="Bacteria"/>
</dbReference>
<dbReference type="InterPro" id="IPR027417">
    <property type="entry name" value="P-loop_NTPase"/>
</dbReference>